<comment type="similarity">
    <text evidence="1">Belongs to the UPF0149 family.</text>
</comment>
<dbReference type="InterPro" id="IPR036255">
    <property type="entry name" value="YgfB-like_sf"/>
</dbReference>
<evidence type="ECO:0008006" key="4">
    <source>
        <dbReference type="Google" id="ProtNLM"/>
    </source>
</evidence>
<evidence type="ECO:0000313" key="2">
    <source>
        <dbReference type="EMBL" id="PXV66124.1"/>
    </source>
</evidence>
<evidence type="ECO:0000313" key="3">
    <source>
        <dbReference type="Proteomes" id="UP000248330"/>
    </source>
</evidence>
<comment type="caution">
    <text evidence="2">The sequence shown here is derived from an EMBL/GenBank/DDBJ whole genome shotgun (WGS) entry which is preliminary data.</text>
</comment>
<dbReference type="PANTHER" id="PTHR37528:SF1">
    <property type="entry name" value="UPF0149 PROTEIN YGFB"/>
    <property type="match status" value="1"/>
</dbReference>
<proteinExistence type="inferred from homology"/>
<dbReference type="SUPFAM" id="SSF101327">
    <property type="entry name" value="YgfB-like"/>
    <property type="match status" value="1"/>
</dbReference>
<dbReference type="GO" id="GO:0005829">
    <property type="term" value="C:cytosol"/>
    <property type="evidence" value="ECO:0007669"/>
    <property type="project" value="TreeGrafter"/>
</dbReference>
<accession>A0A318EE40</accession>
<reference evidence="2 3" key="1">
    <citation type="submission" date="2018-04" db="EMBL/GenBank/DDBJ databases">
        <title>Genomic Encyclopedia of Type Strains, Phase IV (KMG-IV): sequencing the most valuable type-strain genomes for metagenomic binning, comparative biology and taxonomic classification.</title>
        <authorList>
            <person name="Goeker M."/>
        </authorList>
    </citation>
    <scope>NUCLEOTIDE SEQUENCE [LARGE SCALE GENOMIC DNA]</scope>
    <source>
        <strain evidence="2 3">DSM 104150</strain>
    </source>
</reference>
<dbReference type="EMBL" id="QICN01000008">
    <property type="protein sequence ID" value="PXV66124.1"/>
    <property type="molecule type" value="Genomic_DNA"/>
</dbReference>
<sequence>MDYDALSDTLAALGEPEAAAEYHGALCGALCVLEPEKIDLLHLVESDRALPASVRPALERLRADTLAALTDEAMSFQPLLPDDSVALVPRATALASWCSGFLFGLASRRLDLERCSEEAREIVGDLTELTRAAVGDEADANIEEGAYAELVEYVRVGAQLVFMEMHPRPTLDPTDSQHLH</sequence>
<gene>
    <name evidence="2" type="ORF">C8D93_10896</name>
</gene>
<keyword evidence="3" id="KW-1185">Reference proteome</keyword>
<dbReference type="AlphaFoldDB" id="A0A318EE40"/>
<dbReference type="Pfam" id="PF03695">
    <property type="entry name" value="UPF0149"/>
    <property type="match status" value="1"/>
</dbReference>
<dbReference type="Gene3D" id="1.20.120.740">
    <property type="entry name" value="YgfB uncharacterised protein family UPF0149, PF03695"/>
    <property type="match status" value="1"/>
</dbReference>
<dbReference type="PANTHER" id="PTHR37528">
    <property type="entry name" value="UPF0149 PROTEIN YGFB"/>
    <property type="match status" value="1"/>
</dbReference>
<evidence type="ECO:0000256" key="1">
    <source>
        <dbReference type="ARBA" id="ARBA00038308"/>
    </source>
</evidence>
<dbReference type="InterPro" id="IPR011978">
    <property type="entry name" value="YgfB-like"/>
</dbReference>
<dbReference type="Proteomes" id="UP000248330">
    <property type="component" value="Unassembled WGS sequence"/>
</dbReference>
<organism evidence="2 3">
    <name type="scientific">Sinimarinibacterium flocculans</name>
    <dbReference type="NCBI Taxonomy" id="985250"/>
    <lineage>
        <taxon>Bacteria</taxon>
        <taxon>Pseudomonadati</taxon>
        <taxon>Pseudomonadota</taxon>
        <taxon>Gammaproteobacteria</taxon>
        <taxon>Nevskiales</taxon>
        <taxon>Nevskiaceae</taxon>
        <taxon>Sinimarinibacterium</taxon>
    </lineage>
</organism>
<protein>
    <recommendedName>
        <fullName evidence="4">YecA family protein</fullName>
    </recommendedName>
</protein>
<name>A0A318EE40_9GAMM</name>
<dbReference type="RefSeq" id="WP_170124038.1">
    <property type="nucleotide sequence ID" value="NZ_CAKZQT010000008.1"/>
</dbReference>